<proteinExistence type="predicted"/>
<dbReference type="AlphaFoldDB" id="A0A8J7QLU9"/>
<keyword evidence="2" id="KW-1185">Reference proteome</keyword>
<organism evidence="1 2">
    <name type="scientific">Acanthopleuribacter pedis</name>
    <dbReference type="NCBI Taxonomy" id="442870"/>
    <lineage>
        <taxon>Bacteria</taxon>
        <taxon>Pseudomonadati</taxon>
        <taxon>Acidobacteriota</taxon>
        <taxon>Holophagae</taxon>
        <taxon>Acanthopleuribacterales</taxon>
        <taxon>Acanthopleuribacteraceae</taxon>
        <taxon>Acanthopleuribacter</taxon>
    </lineage>
</organism>
<dbReference type="RefSeq" id="WP_207860663.1">
    <property type="nucleotide sequence ID" value="NZ_JAFREP010000019.1"/>
</dbReference>
<reference evidence="1" key="1">
    <citation type="submission" date="2021-03" db="EMBL/GenBank/DDBJ databases">
        <authorList>
            <person name="Wang G."/>
        </authorList>
    </citation>
    <scope>NUCLEOTIDE SEQUENCE</scope>
    <source>
        <strain evidence="1">KCTC 12899</strain>
    </source>
</reference>
<comment type="caution">
    <text evidence="1">The sequence shown here is derived from an EMBL/GenBank/DDBJ whole genome shotgun (WGS) entry which is preliminary data.</text>
</comment>
<dbReference type="Proteomes" id="UP000664417">
    <property type="component" value="Unassembled WGS sequence"/>
</dbReference>
<protein>
    <submittedName>
        <fullName evidence="1">Uncharacterized protein</fullName>
    </submittedName>
</protein>
<evidence type="ECO:0000313" key="2">
    <source>
        <dbReference type="Proteomes" id="UP000664417"/>
    </source>
</evidence>
<dbReference type="EMBL" id="JAFREP010000019">
    <property type="protein sequence ID" value="MBO1320708.1"/>
    <property type="molecule type" value="Genomic_DNA"/>
</dbReference>
<evidence type="ECO:0000313" key="1">
    <source>
        <dbReference type="EMBL" id="MBO1320708.1"/>
    </source>
</evidence>
<sequence length="317" mass="35876">MFIFFVASLLGLDIQAPDMFRGILIFREDAQYVLISRSEHQIALANRDGTLSAVYNKKGQGPTELHYPVYLGRFGKEFWVLSNHDQLLSFDTQLQPTYRGRFDPGLADLDIAYGFKQNGKPYWAHRSMSTTPHLLSQVSFGDTRFQLAQSLLLQTPNGENRSALAVTDNQVAQVHGQWLAVFPVAVAEDHYLVKVYAKVSDPEPTWVLSASLDAYPPVLATRPHHGFLEGFYALADGFLIKWRGKEKRTDRHITTFIDAFSSKGRFKTRFTTENDLFPCINEPLMFVLEETKSQAVLKGFGSIKAWRTWQTANGPAH</sequence>
<accession>A0A8J7QLU9</accession>
<name>A0A8J7QLU9_9BACT</name>
<gene>
    <name evidence="1" type="ORF">J3U88_19675</name>
</gene>